<dbReference type="Proteomes" id="UP000031760">
    <property type="component" value="Chromosome"/>
</dbReference>
<feature type="domain" description="Peptidase M14" evidence="2">
    <location>
        <begin position="54"/>
        <end position="197"/>
    </location>
</feature>
<dbReference type="EMBL" id="AP014548">
    <property type="protein sequence ID" value="BAO54265.1"/>
    <property type="molecule type" value="Genomic_DNA"/>
</dbReference>
<feature type="signal peptide" evidence="1">
    <location>
        <begin position="1"/>
        <end position="22"/>
    </location>
</feature>
<evidence type="ECO:0000313" key="4">
    <source>
        <dbReference type="Proteomes" id="UP000031760"/>
    </source>
</evidence>
<name>W8VP57_9FLAO</name>
<organism evidence="3 4">
    <name type="scientific">Nonlabens marinus S1-08</name>
    <dbReference type="NCBI Taxonomy" id="1454201"/>
    <lineage>
        <taxon>Bacteria</taxon>
        <taxon>Pseudomonadati</taxon>
        <taxon>Bacteroidota</taxon>
        <taxon>Flavobacteriia</taxon>
        <taxon>Flavobacteriales</taxon>
        <taxon>Flavobacteriaceae</taxon>
        <taxon>Nonlabens</taxon>
    </lineage>
</organism>
<dbReference type="GO" id="GO:0008270">
    <property type="term" value="F:zinc ion binding"/>
    <property type="evidence" value="ECO:0007669"/>
    <property type="project" value="InterPro"/>
</dbReference>
<dbReference type="RefSeq" id="WP_041495007.1">
    <property type="nucleotide sequence ID" value="NZ_AP014548.1"/>
</dbReference>
<dbReference type="SUPFAM" id="SSF53187">
    <property type="entry name" value="Zn-dependent exopeptidases"/>
    <property type="match status" value="1"/>
</dbReference>
<dbReference type="GO" id="GO:0004181">
    <property type="term" value="F:metallocarboxypeptidase activity"/>
    <property type="evidence" value="ECO:0007669"/>
    <property type="project" value="InterPro"/>
</dbReference>
<dbReference type="GO" id="GO:0006508">
    <property type="term" value="P:proteolysis"/>
    <property type="evidence" value="ECO:0007669"/>
    <property type="project" value="InterPro"/>
</dbReference>
<proteinExistence type="predicted"/>
<keyword evidence="4" id="KW-1185">Reference proteome</keyword>
<dbReference type="InterPro" id="IPR000834">
    <property type="entry name" value="Peptidase_M14"/>
</dbReference>
<evidence type="ECO:0000259" key="2">
    <source>
        <dbReference type="Pfam" id="PF00246"/>
    </source>
</evidence>
<dbReference type="AlphaFoldDB" id="W8VP57"/>
<reference evidence="3 4" key="1">
    <citation type="journal article" date="2014" name="Proc. Natl. Acad. Sci. U.S.A.">
        <title>Functional characterization of flavobacteria rhodopsins reveals a unique class of light-driven chloride pump in bacteria.</title>
        <authorList>
            <person name="Yoshizawa S."/>
            <person name="Kumagai Y."/>
            <person name="Kim H."/>
            <person name="Ogura Y."/>
            <person name="Hayashi T."/>
            <person name="Iwasaki W."/>
            <person name="DeLong E.F."/>
            <person name="Kogure K."/>
        </authorList>
    </citation>
    <scope>NUCLEOTIDE SEQUENCE [LARGE SCALE GENOMIC DNA]</scope>
    <source>
        <strain evidence="3 4">S1-08</strain>
    </source>
</reference>
<evidence type="ECO:0000313" key="3">
    <source>
        <dbReference type="EMBL" id="BAO54265.1"/>
    </source>
</evidence>
<dbReference type="CDD" id="cd06241">
    <property type="entry name" value="M14-like"/>
    <property type="match status" value="1"/>
</dbReference>
<evidence type="ECO:0000256" key="1">
    <source>
        <dbReference type="SAM" id="SignalP"/>
    </source>
</evidence>
<dbReference type="KEGG" id="nmf:NMS_0256"/>
<dbReference type="Gene3D" id="3.40.630.10">
    <property type="entry name" value="Zn peptidases"/>
    <property type="match status" value="1"/>
</dbReference>
<accession>W8VP57</accession>
<dbReference type="OrthoDB" id="9767214at2"/>
<keyword evidence="1" id="KW-0732">Signal</keyword>
<dbReference type="HOGENOM" id="CLU_032905_0_0_10"/>
<dbReference type="STRING" id="1454201.NMS_0256"/>
<protein>
    <submittedName>
        <fullName evidence="3">Gll2474 protein</fullName>
    </submittedName>
</protein>
<dbReference type="PROSITE" id="PS51257">
    <property type="entry name" value="PROKAR_LIPOPROTEIN"/>
    <property type="match status" value="1"/>
</dbReference>
<sequence>MKFSLLSLFALLLILISCKDSPNNPNAIVVDSDYKTPFELGNGNQTTTYQDCIAFYQQLANDFSTVTIEEIGKTDIGLPLHVIHYSNSSINWGSLNENKIKILINNGIHPGESDGIDATMMLVRDLATGKMKVEDNVIFSTIAIYNVGGSLNRNTGTRTNQNGPESYGFRGNARNYDLNRDFIKADTRNTRAFAQIYHKIKPDIFIDNHVSNGADYQYTLTHLFTQHNRIGSATGSYIHNTFQPALEQALKNRSLDITPYVNVYNQSPDKGFSQFVDYPRYSTGYTALWNTIGFMVETHMLKPYNDRVLGTKAIMEEVIHIGSSNVEAIKKVRQENFTAFQAASYYPINFEVDESYADTLDFKGYEAIENVSELTGNKLMTYDRDQPFTRKTPFYTYMKATDSIRIPEYYVVPQGQWEVIELMRLNNIIMKPLEKDSTMTVGKYTMNKFNTAPSAYEGHYPHSNVKVQEKTRKVRFRESDILIPTAQPGIKYILETLEPAAPDSFFKWNYFDTILQQKEGYSAYVFEATARKMLEENESLRKRFDSMKRADRKFANSNRAQLSWLHDRSDNHEDAYLTYPIYKLN</sequence>
<gene>
    <name evidence="3" type="ORF">NMS_0256</name>
</gene>
<feature type="chain" id="PRO_5004914430" evidence="1">
    <location>
        <begin position="23"/>
        <end position="585"/>
    </location>
</feature>
<dbReference type="Pfam" id="PF00246">
    <property type="entry name" value="Peptidase_M14"/>
    <property type="match status" value="1"/>
</dbReference>